<dbReference type="GO" id="GO:0016740">
    <property type="term" value="F:transferase activity"/>
    <property type="evidence" value="ECO:0007669"/>
    <property type="project" value="UniProtKB-KW"/>
</dbReference>
<evidence type="ECO:0000313" key="2">
    <source>
        <dbReference type="EMBL" id="ELY55716.1"/>
    </source>
</evidence>
<dbReference type="CDD" id="cd00761">
    <property type="entry name" value="Glyco_tranf_GTA_type"/>
    <property type="match status" value="1"/>
</dbReference>
<name>L9X2L9_9EURY</name>
<dbReference type="AlphaFoldDB" id="L9X2L9"/>
<comment type="caution">
    <text evidence="2">The sequence shown here is derived from an EMBL/GenBank/DDBJ whole genome shotgun (WGS) entry which is preliminary data.</text>
</comment>
<keyword evidence="3" id="KW-1185">Reference proteome</keyword>
<dbReference type="STRING" id="1227498.C492_15616"/>
<dbReference type="PANTHER" id="PTHR43685:SF11">
    <property type="entry name" value="GLYCOSYLTRANSFERASE TAGX-RELATED"/>
    <property type="match status" value="1"/>
</dbReference>
<dbReference type="InterPro" id="IPR001173">
    <property type="entry name" value="Glyco_trans_2-like"/>
</dbReference>
<dbReference type="PANTHER" id="PTHR43685">
    <property type="entry name" value="GLYCOSYLTRANSFERASE"/>
    <property type="match status" value="1"/>
</dbReference>
<gene>
    <name evidence="2" type="ORF">C492_15616</name>
</gene>
<evidence type="ECO:0000259" key="1">
    <source>
        <dbReference type="Pfam" id="PF00535"/>
    </source>
</evidence>
<dbReference type="Gene3D" id="3.90.550.10">
    <property type="entry name" value="Spore Coat Polysaccharide Biosynthesis Protein SpsA, Chain A"/>
    <property type="match status" value="1"/>
</dbReference>
<dbReference type="EMBL" id="AOIA01000128">
    <property type="protein sequence ID" value="ELY55716.1"/>
    <property type="molecule type" value="Genomic_DNA"/>
</dbReference>
<feature type="domain" description="Glycosyltransferase 2-like" evidence="1">
    <location>
        <begin position="4"/>
        <end position="122"/>
    </location>
</feature>
<dbReference type="InterPro" id="IPR029044">
    <property type="entry name" value="Nucleotide-diphossugar_trans"/>
</dbReference>
<dbReference type="InterPro" id="IPR050834">
    <property type="entry name" value="Glycosyltransf_2"/>
</dbReference>
<protein>
    <submittedName>
        <fullName evidence="2">Glycosyl transferase family 2</fullName>
    </submittedName>
</protein>
<proteinExistence type="predicted"/>
<keyword evidence="2" id="KW-0808">Transferase</keyword>
<sequence>MRVSVVIPTYERPGFLEGAVRTALAQTCDDLEVVVVDDGSERAYAREVVATFPDRVSCVEHDENRGLSAARNTGIERASGEYVAFLDDDDRWHETKIERQVERIEADDRPGLVTCLSVSVSPEGEVIHVERDAPDGDLAEPILRKNLIGSPSRVLVRASVLEDVGGFDEDLPTKQDWDLYIRLCQRRRVGAVRDHLCFRTAHESMSSSPTAVTRDYRAVLEKHEDLIRERGYWTSAKAAIAERAGRAYLEYGELRNARNALQASVSAEPTKRRAGLLALSYTHSAVVRSAVAATRYLRSKRGPDAFEYGERLDGVAGASPDRRI</sequence>
<accession>L9X2L9</accession>
<dbReference type="Pfam" id="PF00535">
    <property type="entry name" value="Glycos_transf_2"/>
    <property type="match status" value="1"/>
</dbReference>
<dbReference type="OrthoDB" id="46222at2157"/>
<dbReference type="SUPFAM" id="SSF53448">
    <property type="entry name" value="Nucleotide-diphospho-sugar transferases"/>
    <property type="match status" value="1"/>
</dbReference>
<dbReference type="RefSeq" id="WP_008425096.1">
    <property type="nucleotide sequence ID" value="NZ_AOIA01000128.1"/>
</dbReference>
<reference evidence="2 3" key="1">
    <citation type="journal article" date="2014" name="PLoS Genet.">
        <title>Phylogenetically driven sequencing of extremely halophilic archaea reveals strategies for static and dynamic osmo-response.</title>
        <authorList>
            <person name="Becker E.A."/>
            <person name="Seitzer P.M."/>
            <person name="Tritt A."/>
            <person name="Larsen D."/>
            <person name="Krusor M."/>
            <person name="Yao A.I."/>
            <person name="Wu D."/>
            <person name="Madern D."/>
            <person name="Eisen J.A."/>
            <person name="Darling A.E."/>
            <person name="Facciotti M.T."/>
        </authorList>
    </citation>
    <scope>NUCLEOTIDE SEQUENCE [LARGE SCALE GENOMIC DNA]</scope>
    <source>
        <strain evidence="2 3">DSM 18795</strain>
    </source>
</reference>
<organism evidence="2 3">
    <name type="scientific">Natronococcus jeotgali DSM 18795</name>
    <dbReference type="NCBI Taxonomy" id="1227498"/>
    <lineage>
        <taxon>Archaea</taxon>
        <taxon>Methanobacteriati</taxon>
        <taxon>Methanobacteriota</taxon>
        <taxon>Stenosarchaea group</taxon>
        <taxon>Halobacteria</taxon>
        <taxon>Halobacteriales</taxon>
        <taxon>Natrialbaceae</taxon>
        <taxon>Natronococcus</taxon>
    </lineage>
</organism>
<dbReference type="Proteomes" id="UP000011531">
    <property type="component" value="Unassembled WGS sequence"/>
</dbReference>
<evidence type="ECO:0000313" key="3">
    <source>
        <dbReference type="Proteomes" id="UP000011531"/>
    </source>
</evidence>